<sequence length="325" mass="36567">MNRKIIIPFILLIMVITGCSNSEQKENETNSTLVNKSLKYQLVNITDEIIDLLEQKDYIKCYEELINFHEKANEVGIYYITDNDENAVDFKALINDLSKNITDEANKQKIQKVAIDVEKSQIKLITQMSSQQGSQGGEEESQGQDTSKSSGSSSGDGESSGESSGSGSSSTAGEENKSEEEEKPEEIILPQEELLKEYPELVTTDNDLAIQNKAADLYKYCSYVLTLEEKDKKAGLIKLKYYLYKIKYLAQLKKFDDINGFYTKLESEWKKESENAKKVSEKDAKILSSIIDNLMSQVQEKNIPVIEISNKIAVKSINSLIDKTS</sequence>
<evidence type="ECO:0000256" key="1">
    <source>
        <dbReference type="SAM" id="MobiDB-lite"/>
    </source>
</evidence>
<dbReference type="Proteomes" id="UP001144256">
    <property type="component" value="Unassembled WGS sequence"/>
</dbReference>
<organism evidence="2 3">
    <name type="scientific">Vallitalea longa</name>
    <dbReference type="NCBI Taxonomy" id="2936439"/>
    <lineage>
        <taxon>Bacteria</taxon>
        <taxon>Bacillati</taxon>
        <taxon>Bacillota</taxon>
        <taxon>Clostridia</taxon>
        <taxon>Lachnospirales</taxon>
        <taxon>Vallitaleaceae</taxon>
        <taxon>Vallitalea</taxon>
    </lineage>
</organism>
<comment type="caution">
    <text evidence="2">The sequence shown here is derived from an EMBL/GenBank/DDBJ whole genome shotgun (WGS) entry which is preliminary data.</text>
</comment>
<gene>
    <name evidence="2" type="ORF">SH1V18_25410</name>
</gene>
<accession>A0A9W6DED7</accession>
<name>A0A9W6DED7_9FIRM</name>
<dbReference type="EMBL" id="BRLB01000007">
    <property type="protein sequence ID" value="GKX30061.1"/>
    <property type="molecule type" value="Genomic_DNA"/>
</dbReference>
<dbReference type="PROSITE" id="PS51257">
    <property type="entry name" value="PROKAR_LIPOPROTEIN"/>
    <property type="match status" value="1"/>
</dbReference>
<evidence type="ECO:0000313" key="3">
    <source>
        <dbReference type="Proteomes" id="UP001144256"/>
    </source>
</evidence>
<dbReference type="RefSeq" id="WP_281815933.1">
    <property type="nucleotide sequence ID" value="NZ_BRLB01000007.1"/>
</dbReference>
<evidence type="ECO:0000313" key="2">
    <source>
        <dbReference type="EMBL" id="GKX30061.1"/>
    </source>
</evidence>
<feature type="compositionally biased region" description="Low complexity" evidence="1">
    <location>
        <begin position="143"/>
        <end position="171"/>
    </location>
</feature>
<evidence type="ECO:0008006" key="4">
    <source>
        <dbReference type="Google" id="ProtNLM"/>
    </source>
</evidence>
<reference evidence="2" key="1">
    <citation type="submission" date="2022-06" db="EMBL/GenBank/DDBJ databases">
        <title>Vallitalea longa sp. nov., an anaerobic bacterium isolated from marine sediment.</title>
        <authorList>
            <person name="Hirano S."/>
            <person name="Terahara T."/>
            <person name="Mori K."/>
            <person name="Hamada M."/>
            <person name="Matsumoto R."/>
            <person name="Kobayashi T."/>
        </authorList>
    </citation>
    <scope>NUCLEOTIDE SEQUENCE</scope>
    <source>
        <strain evidence="2">SH18-1</strain>
    </source>
</reference>
<protein>
    <recommendedName>
        <fullName evidence="4">Lipoprotein</fullName>
    </recommendedName>
</protein>
<dbReference type="AlphaFoldDB" id="A0A9W6DED7"/>
<proteinExistence type="predicted"/>
<feature type="region of interest" description="Disordered" evidence="1">
    <location>
        <begin position="127"/>
        <end position="187"/>
    </location>
</feature>
<keyword evidence="3" id="KW-1185">Reference proteome</keyword>